<dbReference type="EMBL" id="JAMTCS010000006">
    <property type="protein sequence ID" value="MCP2264935.1"/>
    <property type="molecule type" value="Genomic_DNA"/>
</dbReference>
<keyword evidence="1" id="KW-0472">Membrane</keyword>
<dbReference type="AlphaFoldDB" id="A0A9X2G374"/>
<evidence type="ECO:0000256" key="1">
    <source>
        <dbReference type="SAM" id="Phobius"/>
    </source>
</evidence>
<keyword evidence="4" id="KW-1185">Reference proteome</keyword>
<name>A0A9X2G374_9MICO</name>
<proteinExistence type="predicted"/>
<keyword evidence="1" id="KW-0812">Transmembrane</keyword>
<accession>A0A9X2G374</accession>
<feature type="chain" id="PRO_5040746235" evidence="2">
    <location>
        <begin position="22"/>
        <end position="243"/>
    </location>
</feature>
<keyword evidence="2" id="KW-0732">Signal</keyword>
<gene>
    <name evidence="3" type="ORF">APR03_002278</name>
</gene>
<protein>
    <submittedName>
        <fullName evidence="3">Septum formation</fullName>
    </submittedName>
</protein>
<comment type="caution">
    <text evidence="3">The sequence shown here is derived from an EMBL/GenBank/DDBJ whole genome shotgun (WGS) entry which is preliminary data.</text>
</comment>
<feature type="transmembrane region" description="Helical" evidence="1">
    <location>
        <begin position="55"/>
        <end position="78"/>
    </location>
</feature>
<evidence type="ECO:0000313" key="4">
    <source>
        <dbReference type="Proteomes" id="UP001139493"/>
    </source>
</evidence>
<evidence type="ECO:0000256" key="2">
    <source>
        <dbReference type="SAM" id="SignalP"/>
    </source>
</evidence>
<sequence length="243" mass="25999">MPLHRGWVVASMILFWPLAIAAVLAANRAAAALGAGDTPTAEREARAARGHARLGVLIGGVWTGLALTFDIALVVLGVQHGPAVLEWLGRPTPPAQSAETSTAAPAYRSAAAPERDPIAVDPLRLQVGDCFMVPSGDGFVGDVDVIPCSRPHDGLVVSVTEHAYDEFPGTAALDDGVWYDCESRYRAYTGRPLGEVAPLWVLHPDAEDWRTGERSSVCYIEALYPEEGEFSEHPQVLLPRPTS</sequence>
<feature type="signal peptide" evidence="2">
    <location>
        <begin position="1"/>
        <end position="21"/>
    </location>
</feature>
<dbReference type="Proteomes" id="UP001139493">
    <property type="component" value="Unassembled WGS sequence"/>
</dbReference>
<organism evidence="3 4">
    <name type="scientific">Promicromonospora thailandica</name>
    <dbReference type="NCBI Taxonomy" id="765201"/>
    <lineage>
        <taxon>Bacteria</taxon>
        <taxon>Bacillati</taxon>
        <taxon>Actinomycetota</taxon>
        <taxon>Actinomycetes</taxon>
        <taxon>Micrococcales</taxon>
        <taxon>Promicromonosporaceae</taxon>
        <taxon>Promicromonospora</taxon>
    </lineage>
</organism>
<evidence type="ECO:0000313" key="3">
    <source>
        <dbReference type="EMBL" id="MCP2264935.1"/>
    </source>
</evidence>
<reference evidence="3" key="1">
    <citation type="submission" date="2022-06" db="EMBL/GenBank/DDBJ databases">
        <title>Genomic Encyclopedia of Archaeal and Bacterial Type Strains, Phase II (KMG-II): from individual species to whole genera.</title>
        <authorList>
            <person name="Goeker M."/>
        </authorList>
    </citation>
    <scope>NUCLEOTIDE SEQUENCE</scope>
    <source>
        <strain evidence="3">DSM 26652</strain>
    </source>
</reference>
<keyword evidence="1" id="KW-1133">Transmembrane helix</keyword>